<keyword evidence="2" id="KW-1185">Reference proteome</keyword>
<protein>
    <submittedName>
        <fullName evidence="1">Uncharacterized protein</fullName>
    </submittedName>
</protein>
<evidence type="ECO:0000313" key="1">
    <source>
        <dbReference type="EMBL" id="MCP2261092.1"/>
    </source>
</evidence>
<dbReference type="EMBL" id="JAMTCP010000035">
    <property type="protein sequence ID" value="MCP2261092.1"/>
    <property type="molecule type" value="Genomic_DNA"/>
</dbReference>
<comment type="caution">
    <text evidence="1">The sequence shown here is derived from an EMBL/GenBank/DDBJ whole genome shotgun (WGS) entry which is preliminary data.</text>
</comment>
<gene>
    <name evidence="1" type="ORF">LX15_004812</name>
</gene>
<reference evidence="1 2" key="1">
    <citation type="submission" date="2022-06" db="EMBL/GenBank/DDBJ databases">
        <title>Genomic Encyclopedia of Archaeal and Bacterial Type Strains, Phase II (KMG-II): from individual species to whole genera.</title>
        <authorList>
            <person name="Goeker M."/>
        </authorList>
    </citation>
    <scope>NUCLEOTIDE SEQUENCE [LARGE SCALE GENOMIC DNA]</scope>
    <source>
        <strain evidence="1 2">DSM 40477</strain>
    </source>
</reference>
<evidence type="ECO:0000313" key="2">
    <source>
        <dbReference type="Proteomes" id="UP001205311"/>
    </source>
</evidence>
<name>A0ABT1HZY0_STRSD</name>
<organism evidence="1 2">
    <name type="scientific">Streptoalloteichus tenebrarius (strain ATCC 17920 / DSM 40477 / JCM 4838 / CBS 697.72 / NBRC 16177 / NCIMB 11028 / NRRL B-12390 / A12253. 1 / ISP 5477)</name>
    <name type="common">Streptomyces tenebrarius</name>
    <dbReference type="NCBI Taxonomy" id="1933"/>
    <lineage>
        <taxon>Bacteria</taxon>
        <taxon>Bacillati</taxon>
        <taxon>Actinomycetota</taxon>
        <taxon>Actinomycetes</taxon>
        <taxon>Pseudonocardiales</taxon>
        <taxon>Pseudonocardiaceae</taxon>
        <taxon>Streptoalloteichus</taxon>
    </lineage>
</organism>
<dbReference type="RefSeq" id="WP_253671931.1">
    <property type="nucleotide sequence ID" value="NZ_JAMTCP010000035.1"/>
</dbReference>
<sequence>MSISPELVLAAIGSLGTALSTWQTARTARVRAELRALRAEVAELLSWQLGARAYIRRLLGVLIDRGIDPPPPPEALGLLDDRRSA</sequence>
<dbReference type="Proteomes" id="UP001205311">
    <property type="component" value="Unassembled WGS sequence"/>
</dbReference>
<proteinExistence type="predicted"/>
<accession>A0ABT1HZY0</accession>